<comment type="similarity">
    <text evidence="3">Belongs to the AB hydrolase superfamily. Isoprenylcysteine methylesterase family.</text>
</comment>
<keyword evidence="6" id="KW-1133">Transmembrane helix</keyword>
<evidence type="ECO:0000256" key="5">
    <source>
        <dbReference type="ARBA" id="ARBA00049507"/>
    </source>
</evidence>
<evidence type="ECO:0000256" key="4">
    <source>
        <dbReference type="ARBA" id="ARBA00038928"/>
    </source>
</evidence>
<feature type="domain" description="BD-FAE-like" evidence="7">
    <location>
        <begin position="189"/>
        <end position="295"/>
    </location>
</feature>
<keyword evidence="2" id="KW-0378">Hydrolase</keyword>
<feature type="transmembrane region" description="Helical" evidence="6">
    <location>
        <begin position="148"/>
        <end position="170"/>
    </location>
</feature>
<dbReference type="InterPro" id="IPR029058">
    <property type="entry name" value="AB_hydrolase_fold"/>
</dbReference>
<keyword evidence="6" id="KW-0812">Transmembrane</keyword>
<evidence type="ECO:0000259" key="7">
    <source>
        <dbReference type="Pfam" id="PF20434"/>
    </source>
</evidence>
<evidence type="ECO:0000256" key="6">
    <source>
        <dbReference type="SAM" id="Phobius"/>
    </source>
</evidence>
<organism evidence="8 9">
    <name type="scientific">Rehmannia glutinosa</name>
    <name type="common">Chinese foxglove</name>
    <dbReference type="NCBI Taxonomy" id="99300"/>
    <lineage>
        <taxon>Eukaryota</taxon>
        <taxon>Viridiplantae</taxon>
        <taxon>Streptophyta</taxon>
        <taxon>Embryophyta</taxon>
        <taxon>Tracheophyta</taxon>
        <taxon>Spermatophyta</taxon>
        <taxon>Magnoliopsida</taxon>
        <taxon>eudicotyledons</taxon>
        <taxon>Gunneridae</taxon>
        <taxon>Pentapetalae</taxon>
        <taxon>asterids</taxon>
        <taxon>lamiids</taxon>
        <taxon>Lamiales</taxon>
        <taxon>Orobanchaceae</taxon>
        <taxon>Rehmannieae</taxon>
        <taxon>Rehmannia</taxon>
    </lineage>
</organism>
<dbReference type="InterPro" id="IPR049492">
    <property type="entry name" value="BD-FAE-like_dom"/>
</dbReference>
<proteinExistence type="inferred from homology"/>
<evidence type="ECO:0000256" key="3">
    <source>
        <dbReference type="ARBA" id="ARBA00038028"/>
    </source>
</evidence>
<keyword evidence="6" id="KW-0472">Membrane</keyword>
<evidence type="ECO:0000313" key="9">
    <source>
        <dbReference type="Proteomes" id="UP001318860"/>
    </source>
</evidence>
<comment type="subcellular location">
    <subcellularLocation>
        <location evidence="1">Golgi apparatus membrane</location>
        <topology evidence="1">Multi-pass membrane protein</topology>
    </subcellularLocation>
</comment>
<name>A0ABR0VFY1_REHGL</name>
<dbReference type="EMBL" id="JABTTQ020001181">
    <property type="protein sequence ID" value="KAK6134053.1"/>
    <property type="molecule type" value="Genomic_DNA"/>
</dbReference>
<gene>
    <name evidence="8" type="ORF">DH2020_032198</name>
</gene>
<evidence type="ECO:0000313" key="8">
    <source>
        <dbReference type="EMBL" id="KAK6134053.1"/>
    </source>
</evidence>
<dbReference type="PANTHER" id="PTHR48081">
    <property type="entry name" value="AB HYDROLASE SUPERFAMILY PROTEIN C4A8.06C"/>
    <property type="match status" value="1"/>
</dbReference>
<dbReference type="InterPro" id="IPR050300">
    <property type="entry name" value="GDXG_lipolytic_enzyme"/>
</dbReference>
<comment type="catalytic activity">
    <reaction evidence="5">
        <text>[protein]-C-terminal S-[(2E,6E)-farnesyl]-L-cysteine methyl ester + H2O = [protein]-C-terminal S-[(2E,6E)-farnesyl]-L-cysteine + methanol + H(+)</text>
        <dbReference type="Rhea" id="RHEA:48520"/>
        <dbReference type="Rhea" id="RHEA-COMP:12125"/>
        <dbReference type="Rhea" id="RHEA-COMP:12126"/>
        <dbReference type="ChEBI" id="CHEBI:15377"/>
        <dbReference type="ChEBI" id="CHEBI:15378"/>
        <dbReference type="ChEBI" id="CHEBI:17790"/>
        <dbReference type="ChEBI" id="CHEBI:90510"/>
        <dbReference type="ChEBI" id="CHEBI:90511"/>
        <dbReference type="EC" id="3.1.1.n2"/>
    </reaction>
</comment>
<sequence length="449" mass="50082">MLLRSEDDLDIEATRILIPESFKDAEAKPLISRTLSYTDSAAALTANLNLNQKQRRRRVAGDTSLSAGGRQSFRQMGRAASDTYLITRLSFKLLRYLGLESLPIHFVYFACIGGIAVEDEIPIAVKVLTGLTSQLIDTRVGYRWITRFLALGCYGFLLIPGFFQVGYYYFFSDQIRRGVVYGDLPRNRLDLYLPKNKNGTKPVVAFVTGGAWIIGYKAWGSLLGQHLSERDVIVACIDYRNFPQGTIGDMVKDASQGISFVCNNIAEYGGDPSRIYLMGRSAGAHIAACALLEQAIKEDGERRLLGVCDFSHLHSIMEGEESLRRYSPELVVQDPNTRNAVSLLPPTILFHGTADYSIPADSSFAETLRSLDVQAESILYEERHTQICFFRYLAETDPMRGGRDDMFEDLVAMIHAGDSEAVARDATAPPRKRLVPEFMLKLARSISPF</sequence>
<accession>A0ABR0VFY1</accession>
<comment type="caution">
    <text evidence="8">The sequence shown here is derived from an EMBL/GenBank/DDBJ whole genome shotgun (WGS) entry which is preliminary data.</text>
</comment>
<dbReference type="SUPFAM" id="SSF53474">
    <property type="entry name" value="alpha/beta-Hydrolases"/>
    <property type="match status" value="1"/>
</dbReference>
<keyword evidence="9" id="KW-1185">Reference proteome</keyword>
<reference evidence="8 9" key="1">
    <citation type="journal article" date="2021" name="Comput. Struct. Biotechnol. J.">
        <title>De novo genome assembly of the potent medicinal plant Rehmannia glutinosa using nanopore technology.</title>
        <authorList>
            <person name="Ma L."/>
            <person name="Dong C."/>
            <person name="Song C."/>
            <person name="Wang X."/>
            <person name="Zheng X."/>
            <person name="Niu Y."/>
            <person name="Chen S."/>
            <person name="Feng W."/>
        </authorList>
    </citation>
    <scope>NUCLEOTIDE SEQUENCE [LARGE SCALE GENOMIC DNA]</scope>
    <source>
        <strain evidence="8">DH-2019</strain>
    </source>
</reference>
<dbReference type="PANTHER" id="PTHR48081:SF33">
    <property type="entry name" value="KYNURENINE FORMAMIDASE"/>
    <property type="match status" value="1"/>
</dbReference>
<evidence type="ECO:0000256" key="2">
    <source>
        <dbReference type="ARBA" id="ARBA00022801"/>
    </source>
</evidence>
<protein>
    <recommendedName>
        <fullName evidence="4">protein-S-isoprenylcysteine alpha-carbonyl methylesterase</fullName>
        <ecNumber evidence="4">3.1.1.n2</ecNumber>
    </recommendedName>
</protein>
<dbReference type="Gene3D" id="3.40.50.1820">
    <property type="entry name" value="alpha/beta hydrolase"/>
    <property type="match status" value="1"/>
</dbReference>
<dbReference type="Pfam" id="PF20434">
    <property type="entry name" value="BD-FAE"/>
    <property type="match status" value="1"/>
</dbReference>
<dbReference type="Proteomes" id="UP001318860">
    <property type="component" value="Unassembled WGS sequence"/>
</dbReference>
<dbReference type="EC" id="3.1.1.n2" evidence="4"/>
<evidence type="ECO:0000256" key="1">
    <source>
        <dbReference type="ARBA" id="ARBA00004653"/>
    </source>
</evidence>